<dbReference type="RefSeq" id="WP_090598259.1">
    <property type="nucleotide sequence ID" value="NZ_FNCS01000016.1"/>
</dbReference>
<dbReference type="InterPro" id="IPR002104">
    <property type="entry name" value="Integrase_catalytic"/>
</dbReference>
<accession>A0A1G7YXK1</accession>
<reference evidence="5 6" key="1">
    <citation type="submission" date="2016-10" db="EMBL/GenBank/DDBJ databases">
        <authorList>
            <person name="de Groot N.N."/>
        </authorList>
    </citation>
    <scope>NUCLEOTIDE SEQUENCE [LARGE SCALE GENOMIC DNA]</scope>
    <source>
        <strain evidence="5 6">CGMCC 1.10267</strain>
    </source>
</reference>
<proteinExistence type="predicted"/>
<organism evidence="5 6">
    <name type="scientific">Pelagibacterium luteolum</name>
    <dbReference type="NCBI Taxonomy" id="440168"/>
    <lineage>
        <taxon>Bacteria</taxon>
        <taxon>Pseudomonadati</taxon>
        <taxon>Pseudomonadota</taxon>
        <taxon>Alphaproteobacteria</taxon>
        <taxon>Hyphomicrobiales</taxon>
        <taxon>Devosiaceae</taxon>
        <taxon>Pelagibacterium</taxon>
    </lineage>
</organism>
<dbReference type="PANTHER" id="PTHR30349">
    <property type="entry name" value="PHAGE INTEGRASE-RELATED"/>
    <property type="match status" value="1"/>
</dbReference>
<sequence length="410" mass="45751">MSNTNDQLITELRTVLSSQQYSPVVIGNYCAYARGFVEYLAQQSIDVVEVTETQVVQYLHHAVALFRKRHGRSPGPYWHSIPRSGIHALLRLAQGQWPSPPKAACVADALRFAICDEYETWLREERGLATASIDALMWEGRNFLAWQIDRHGPDSLMTMSVSDIDSYMDTRSPHQTRRSVKDVAERLRSMLRYLHRTGRVAIDLSPHVIAPLLYAYEGVPSILTPDQVAAVLQASGEDKTSAGLRDHAILQLLATYGLRSGEICNLRIEDMDWRAESIRIRHTKTRASSFLPLMAPVGEAVLAYLQVGRPATDAREIFVRTRAPYRKLGLLASMVRRRLTAAGVTPAGKNGSHIFRHARAVEMLRAAVPQKVIGDLLGHRSTESTAPYLKLATEDLRAIALDVPGQEVRS</sequence>
<dbReference type="GO" id="GO:0015074">
    <property type="term" value="P:DNA integration"/>
    <property type="evidence" value="ECO:0007669"/>
    <property type="project" value="UniProtKB-KW"/>
</dbReference>
<dbReference type="Proteomes" id="UP000199495">
    <property type="component" value="Unassembled WGS sequence"/>
</dbReference>
<dbReference type="InterPro" id="IPR010998">
    <property type="entry name" value="Integrase_recombinase_N"/>
</dbReference>
<dbReference type="STRING" id="440168.SAMN04487974_11634"/>
<dbReference type="AlphaFoldDB" id="A0A1G7YXK1"/>
<keyword evidence="1" id="KW-0229">DNA integration</keyword>
<evidence type="ECO:0000313" key="5">
    <source>
        <dbReference type="EMBL" id="SDH00996.1"/>
    </source>
</evidence>
<evidence type="ECO:0000313" key="6">
    <source>
        <dbReference type="Proteomes" id="UP000199495"/>
    </source>
</evidence>
<dbReference type="CDD" id="cd01188">
    <property type="entry name" value="INT_RitA_C_like"/>
    <property type="match status" value="1"/>
</dbReference>
<evidence type="ECO:0000256" key="1">
    <source>
        <dbReference type="ARBA" id="ARBA00022908"/>
    </source>
</evidence>
<name>A0A1G7YXK1_9HYPH</name>
<dbReference type="InterPro" id="IPR050090">
    <property type="entry name" value="Tyrosine_recombinase_XerCD"/>
</dbReference>
<evidence type="ECO:0000259" key="4">
    <source>
        <dbReference type="PROSITE" id="PS51898"/>
    </source>
</evidence>
<dbReference type="GO" id="GO:0006310">
    <property type="term" value="P:DNA recombination"/>
    <property type="evidence" value="ECO:0007669"/>
    <property type="project" value="UniProtKB-KW"/>
</dbReference>
<protein>
    <submittedName>
        <fullName evidence="5">Site-specific recombinase XerD</fullName>
    </submittedName>
</protein>
<keyword evidence="3" id="KW-0233">DNA recombination</keyword>
<keyword evidence="2" id="KW-0238">DNA-binding</keyword>
<dbReference type="InterPro" id="IPR011010">
    <property type="entry name" value="DNA_brk_join_enz"/>
</dbReference>
<evidence type="ECO:0000256" key="2">
    <source>
        <dbReference type="ARBA" id="ARBA00023125"/>
    </source>
</evidence>
<dbReference type="SUPFAM" id="SSF56349">
    <property type="entry name" value="DNA breaking-rejoining enzymes"/>
    <property type="match status" value="1"/>
</dbReference>
<keyword evidence="6" id="KW-1185">Reference proteome</keyword>
<feature type="domain" description="Tyr recombinase" evidence="4">
    <location>
        <begin position="218"/>
        <end position="401"/>
    </location>
</feature>
<dbReference type="OrthoDB" id="67979at2"/>
<gene>
    <name evidence="5" type="ORF">SAMN04487974_11634</name>
</gene>
<dbReference type="Gene3D" id="1.10.443.10">
    <property type="entry name" value="Intergrase catalytic core"/>
    <property type="match status" value="1"/>
</dbReference>
<dbReference type="PROSITE" id="PS51898">
    <property type="entry name" value="TYR_RECOMBINASE"/>
    <property type="match status" value="1"/>
</dbReference>
<dbReference type="EMBL" id="FNCS01000016">
    <property type="protein sequence ID" value="SDH00996.1"/>
    <property type="molecule type" value="Genomic_DNA"/>
</dbReference>
<dbReference type="PANTHER" id="PTHR30349:SF90">
    <property type="entry name" value="TYROSINE RECOMBINASE XERD"/>
    <property type="match status" value="1"/>
</dbReference>
<dbReference type="Gene3D" id="1.10.150.130">
    <property type="match status" value="1"/>
</dbReference>
<dbReference type="InterPro" id="IPR013762">
    <property type="entry name" value="Integrase-like_cat_sf"/>
</dbReference>
<dbReference type="Pfam" id="PF00589">
    <property type="entry name" value="Phage_integrase"/>
    <property type="match status" value="1"/>
</dbReference>
<dbReference type="GO" id="GO:0003677">
    <property type="term" value="F:DNA binding"/>
    <property type="evidence" value="ECO:0007669"/>
    <property type="project" value="UniProtKB-KW"/>
</dbReference>
<evidence type="ECO:0000256" key="3">
    <source>
        <dbReference type="ARBA" id="ARBA00023172"/>
    </source>
</evidence>